<gene>
    <name evidence="2" type="ORF">PZA18_04670</name>
</gene>
<dbReference type="Pfam" id="PF13424">
    <property type="entry name" value="TPR_12"/>
    <property type="match status" value="1"/>
</dbReference>
<evidence type="ECO:0000313" key="2">
    <source>
        <dbReference type="EMBL" id="MDK2123342.1"/>
    </source>
</evidence>
<feature type="repeat" description="TPR" evidence="1">
    <location>
        <begin position="166"/>
        <end position="199"/>
    </location>
</feature>
<dbReference type="InterPro" id="IPR011990">
    <property type="entry name" value="TPR-like_helical_dom_sf"/>
</dbReference>
<dbReference type="SUPFAM" id="SSF48452">
    <property type="entry name" value="TPR-like"/>
    <property type="match status" value="1"/>
</dbReference>
<dbReference type="Proteomes" id="UP001172778">
    <property type="component" value="Unassembled WGS sequence"/>
</dbReference>
<evidence type="ECO:0000313" key="3">
    <source>
        <dbReference type="Proteomes" id="UP001172778"/>
    </source>
</evidence>
<sequence>MAVWLCATASALVDFDKQWDYDNPAKTETRFAKLLDSKEFKSNPSARAEVRTQIARAQGMQEKFDQAHLTLDSVQDELSHLSPTVSARYMLERGRLISAAGEPKKAQRWFRSAYLFAEKHRLDFYTIDAAHMVALSETGKTALEWNQKALQLAETTTDKRANEWVGSIYNNMGWTYHDLNDYAKALVYLQKALEWHEANSTGKPLLLARWSVGKLLRISGQLEKALDMQVRLEAAFAARKEEDGYVYEEIAETLRLLGRANEARNYYGKAYFVLNHDAWLVRNEPARLARLRQMAQPQ</sequence>
<reference evidence="2" key="1">
    <citation type="submission" date="2023-03" db="EMBL/GenBank/DDBJ databases">
        <title>Chitinimonas shenzhenensis gen. nov., sp. nov., a novel member of family Burkholderiaceae isolated from activated sludge collected in Shen Zhen, China.</title>
        <authorList>
            <person name="Wang X."/>
        </authorList>
    </citation>
    <scope>NUCLEOTIDE SEQUENCE</scope>
    <source>
        <strain evidence="2">DQS-5</strain>
    </source>
</reference>
<proteinExistence type="predicted"/>
<dbReference type="Gene3D" id="1.25.40.10">
    <property type="entry name" value="Tetratricopeptide repeat domain"/>
    <property type="match status" value="1"/>
</dbReference>
<dbReference type="InterPro" id="IPR019734">
    <property type="entry name" value="TPR_rpt"/>
</dbReference>
<dbReference type="PROSITE" id="PS50005">
    <property type="entry name" value="TPR"/>
    <property type="match status" value="1"/>
</dbReference>
<dbReference type="RefSeq" id="WP_284099632.1">
    <property type="nucleotide sequence ID" value="NZ_JARRAF010000004.1"/>
</dbReference>
<keyword evidence="1" id="KW-0802">TPR repeat</keyword>
<keyword evidence="3" id="KW-1185">Reference proteome</keyword>
<accession>A0ABT7DXH1</accession>
<protein>
    <submittedName>
        <fullName evidence="2">Tetratricopeptide repeat protein</fullName>
    </submittedName>
</protein>
<dbReference type="EMBL" id="JARRAF010000004">
    <property type="protein sequence ID" value="MDK2123342.1"/>
    <property type="molecule type" value="Genomic_DNA"/>
</dbReference>
<organism evidence="2 3">
    <name type="scientific">Parachitinimonas caeni</name>
    <dbReference type="NCBI Taxonomy" id="3031301"/>
    <lineage>
        <taxon>Bacteria</taxon>
        <taxon>Pseudomonadati</taxon>
        <taxon>Pseudomonadota</taxon>
        <taxon>Betaproteobacteria</taxon>
        <taxon>Neisseriales</taxon>
        <taxon>Chitinibacteraceae</taxon>
        <taxon>Parachitinimonas</taxon>
    </lineage>
</organism>
<name>A0ABT7DXH1_9NEIS</name>
<dbReference type="SMART" id="SM00028">
    <property type="entry name" value="TPR"/>
    <property type="match status" value="3"/>
</dbReference>
<evidence type="ECO:0000256" key="1">
    <source>
        <dbReference type="PROSITE-ProRule" id="PRU00339"/>
    </source>
</evidence>
<comment type="caution">
    <text evidence="2">The sequence shown here is derived from an EMBL/GenBank/DDBJ whole genome shotgun (WGS) entry which is preliminary data.</text>
</comment>